<dbReference type="EMBL" id="JAAXYH010000002">
    <property type="protein sequence ID" value="NMH64134.1"/>
    <property type="molecule type" value="Genomic_DNA"/>
</dbReference>
<reference evidence="3" key="1">
    <citation type="submission" date="2020-04" db="EMBL/GenBank/DDBJ databases">
        <title>Description of Shewanella salipaludis sp. nov., isolated from a salt marsh.</title>
        <authorList>
            <person name="Park S."/>
            <person name="Yoon J.-H."/>
        </authorList>
    </citation>
    <scope>NUCLEOTIDE SEQUENCE</scope>
    <source>
        <strain evidence="3">SHSM-M6</strain>
    </source>
</reference>
<dbReference type="Proteomes" id="UP000737113">
    <property type="component" value="Unassembled WGS sequence"/>
</dbReference>
<accession>A0A972JJJ5</accession>
<dbReference type="PROSITE" id="PS51648">
    <property type="entry name" value="YCGL"/>
    <property type="match status" value="1"/>
</dbReference>
<dbReference type="Pfam" id="PF05166">
    <property type="entry name" value="YcgL"/>
    <property type="match status" value="1"/>
</dbReference>
<dbReference type="PANTHER" id="PTHR38109">
    <property type="entry name" value="PROTEIN YCGL"/>
    <property type="match status" value="1"/>
</dbReference>
<dbReference type="AlphaFoldDB" id="A0A972JJJ5"/>
<gene>
    <name evidence="3" type="ORF">HC757_02950</name>
</gene>
<dbReference type="Gene3D" id="3.10.510.20">
    <property type="entry name" value="YcgL domain"/>
    <property type="match status" value="1"/>
</dbReference>
<keyword evidence="4" id="KW-1185">Reference proteome</keyword>
<dbReference type="SUPFAM" id="SSF160191">
    <property type="entry name" value="YcgL-like"/>
    <property type="match status" value="1"/>
</dbReference>
<name>A0A972JJJ5_9GAMM</name>
<evidence type="ECO:0000256" key="1">
    <source>
        <dbReference type="HAMAP-Rule" id="MF_01866"/>
    </source>
</evidence>
<evidence type="ECO:0000313" key="3">
    <source>
        <dbReference type="EMBL" id="NMH64134.1"/>
    </source>
</evidence>
<feature type="domain" description="YcgL" evidence="2">
    <location>
        <begin position="1"/>
        <end position="85"/>
    </location>
</feature>
<dbReference type="HAMAP" id="MF_01866">
    <property type="entry name" value="UPF0745"/>
    <property type="match status" value="1"/>
</dbReference>
<comment type="caution">
    <text evidence="3">The sequence shown here is derived from an EMBL/GenBank/DDBJ whole genome shotgun (WGS) entry which is preliminary data.</text>
</comment>
<protein>
    <recommendedName>
        <fullName evidence="1">YcgL domain-containing protein HC757_02950</fullName>
    </recommendedName>
</protein>
<evidence type="ECO:0000259" key="2">
    <source>
        <dbReference type="PROSITE" id="PS51648"/>
    </source>
</evidence>
<organism evidence="3 4">
    <name type="scientific">Shewanella salipaludis</name>
    <dbReference type="NCBI Taxonomy" id="2723052"/>
    <lineage>
        <taxon>Bacteria</taxon>
        <taxon>Pseudomonadati</taxon>
        <taxon>Pseudomonadota</taxon>
        <taxon>Gammaproteobacteria</taxon>
        <taxon>Alteromonadales</taxon>
        <taxon>Shewanellaceae</taxon>
        <taxon>Shewanella</taxon>
    </lineage>
</organism>
<dbReference type="PANTHER" id="PTHR38109:SF1">
    <property type="entry name" value="PROTEIN YCGL"/>
    <property type="match status" value="1"/>
</dbReference>
<evidence type="ECO:0000313" key="4">
    <source>
        <dbReference type="Proteomes" id="UP000737113"/>
    </source>
</evidence>
<dbReference type="InterPro" id="IPR038068">
    <property type="entry name" value="YcgL-like_sf"/>
</dbReference>
<dbReference type="RefSeq" id="WP_169562832.1">
    <property type="nucleotide sequence ID" value="NZ_JAAXYH010000002.1"/>
</dbReference>
<sequence length="96" mass="11126">MLCAVYKSSRRADTYLFVGKRDHFEDVPQALLEMFGPPKLVMLLPLSKRDHLGIADIDRVRAELADKGYYLQLPPPQVNLLEEYKQQNQQEQTQAH</sequence>
<proteinExistence type="inferred from homology"/>
<dbReference type="InterPro" id="IPR027354">
    <property type="entry name" value="YcgL_dom"/>
</dbReference>